<dbReference type="Pfam" id="PF00704">
    <property type="entry name" value="Glyco_hydro_18"/>
    <property type="match status" value="1"/>
</dbReference>
<gene>
    <name evidence="7" type="ORF">ACHAXA_001656</name>
</gene>
<evidence type="ECO:0000259" key="6">
    <source>
        <dbReference type="PROSITE" id="PS51910"/>
    </source>
</evidence>
<dbReference type="InterPro" id="IPR001223">
    <property type="entry name" value="Glyco_hydro18_cat"/>
</dbReference>
<dbReference type="PROSITE" id="PS01095">
    <property type="entry name" value="GH18_1"/>
    <property type="match status" value="1"/>
</dbReference>
<evidence type="ECO:0000313" key="7">
    <source>
        <dbReference type="EMBL" id="KAL3809279.1"/>
    </source>
</evidence>
<keyword evidence="1 3" id="KW-0378">Hydrolase</keyword>
<evidence type="ECO:0000256" key="5">
    <source>
        <dbReference type="SAM" id="Phobius"/>
    </source>
</evidence>
<evidence type="ECO:0000256" key="3">
    <source>
        <dbReference type="RuleBase" id="RU000489"/>
    </source>
</evidence>
<feature type="transmembrane region" description="Helical" evidence="5">
    <location>
        <begin position="20"/>
        <end position="44"/>
    </location>
</feature>
<dbReference type="InterPro" id="IPR001579">
    <property type="entry name" value="Glyco_hydro_18_chit_AS"/>
</dbReference>
<reference evidence="7 8" key="1">
    <citation type="submission" date="2024-10" db="EMBL/GenBank/DDBJ databases">
        <title>Updated reference genomes for cyclostephanoid diatoms.</title>
        <authorList>
            <person name="Roberts W.R."/>
            <person name="Alverson A.J."/>
        </authorList>
    </citation>
    <scope>NUCLEOTIDE SEQUENCE [LARGE SCALE GENOMIC DNA]</scope>
    <source>
        <strain evidence="7 8">AJA228-03</strain>
    </source>
</reference>
<comment type="caution">
    <text evidence="7">The sequence shown here is derived from an EMBL/GenBank/DDBJ whole genome shotgun (WGS) entry which is preliminary data.</text>
</comment>
<dbReference type="PANTHER" id="PTHR11177:SF317">
    <property type="entry name" value="CHITINASE 12-RELATED"/>
    <property type="match status" value="1"/>
</dbReference>
<sequence>MRHDRTDDGDPTRFSNHGPLLSRIVLVVVVVVPVIVVVNIVIVMTTTTVTSSLPPSSSSSSWTGMWGDIGIPTPPALRVRRELQSSSSSSSTWTTHTGDDGVVLPPVDLSAYHTEVEGGGGGEYDDDASSSSSSSSSSYETSNEESEALLERLSRAISARESLVVQHPRWSYDDDDDEEEDHVIEGNYVNDDAGMVIDGTMTQYSHISSLGKKRRNLVGSYASWQWYDRDSLATPTNIPLDKYTRVNYAFFQADNYGYVYGTDSWADPNILFGPYRYDAPDDLPEGCRGGLGRDDGYDVMTGRGEEDDDIAATTKDDSRGRRRTNRRRRNDIRGGGRRRRKAQTTLVVEDDDNTNNSNATTTTNTTARCEFFEQCHRNFPNSKSCNVHNYKDGLIYRSHSMGTQVYPSIGGWTLSSSFPIVASSDARRKRFAEECVGLIDDYGFDGIDIDWEYPGYKEHGGTEADRDNFNKLLLEVREALNAYQEKTGKSPLGGGAYGLTAALPCGPANIDFLDVSFIAEALDELNLMTFDLHNERDPKTGANSPLFDQEWDEEPGLSVDGCVKNYRLGGVGDFAKKINIGVPFYGKTYPFASELNAAHSNMTEEELGEGMSDQQNWPQDLGTPVFYSIIDKLAKGGMVSKRHEPTKTQYAYFKDGSGLGDALGRFN</sequence>
<proteinExistence type="predicted"/>
<feature type="compositionally biased region" description="Low complexity" evidence="4">
    <location>
        <begin position="129"/>
        <end position="141"/>
    </location>
</feature>
<name>A0ABD3R972_9STRA</name>
<protein>
    <recommendedName>
        <fullName evidence="6">GH18 domain-containing protein</fullName>
    </recommendedName>
</protein>
<feature type="compositionally biased region" description="Basic residues" evidence="4">
    <location>
        <begin position="320"/>
        <end position="342"/>
    </location>
</feature>
<evidence type="ECO:0000313" key="8">
    <source>
        <dbReference type="Proteomes" id="UP001530377"/>
    </source>
</evidence>
<keyword evidence="5" id="KW-0472">Membrane</keyword>
<keyword evidence="2 3" id="KW-0326">Glycosidase</keyword>
<keyword evidence="5" id="KW-0812">Transmembrane</keyword>
<dbReference type="SMART" id="SM00636">
    <property type="entry name" value="Glyco_18"/>
    <property type="match status" value="1"/>
</dbReference>
<dbReference type="InterPro" id="IPR050314">
    <property type="entry name" value="Glycosyl_Hydrlase_18"/>
</dbReference>
<dbReference type="PANTHER" id="PTHR11177">
    <property type="entry name" value="CHITINASE"/>
    <property type="match status" value="1"/>
</dbReference>
<dbReference type="EMBL" id="JALLPB020000421">
    <property type="protein sequence ID" value="KAL3809279.1"/>
    <property type="molecule type" value="Genomic_DNA"/>
</dbReference>
<dbReference type="PROSITE" id="PS51910">
    <property type="entry name" value="GH18_2"/>
    <property type="match status" value="1"/>
</dbReference>
<dbReference type="SUPFAM" id="SSF51445">
    <property type="entry name" value="(Trans)glycosidases"/>
    <property type="match status" value="1"/>
</dbReference>
<keyword evidence="5" id="KW-1133">Transmembrane helix</keyword>
<feature type="region of interest" description="Disordered" evidence="4">
    <location>
        <begin position="82"/>
        <end position="147"/>
    </location>
</feature>
<dbReference type="GO" id="GO:0016798">
    <property type="term" value="F:hydrolase activity, acting on glycosyl bonds"/>
    <property type="evidence" value="ECO:0007669"/>
    <property type="project" value="UniProtKB-KW"/>
</dbReference>
<evidence type="ECO:0000256" key="1">
    <source>
        <dbReference type="ARBA" id="ARBA00022801"/>
    </source>
</evidence>
<dbReference type="InterPro" id="IPR011583">
    <property type="entry name" value="Chitinase_II/V-like_cat"/>
</dbReference>
<accession>A0ABD3R972</accession>
<organism evidence="7 8">
    <name type="scientific">Cyclostephanos tholiformis</name>
    <dbReference type="NCBI Taxonomy" id="382380"/>
    <lineage>
        <taxon>Eukaryota</taxon>
        <taxon>Sar</taxon>
        <taxon>Stramenopiles</taxon>
        <taxon>Ochrophyta</taxon>
        <taxon>Bacillariophyta</taxon>
        <taxon>Coscinodiscophyceae</taxon>
        <taxon>Thalassiosirophycidae</taxon>
        <taxon>Stephanodiscales</taxon>
        <taxon>Stephanodiscaceae</taxon>
        <taxon>Cyclostephanos</taxon>
    </lineage>
</organism>
<feature type="region of interest" description="Disordered" evidence="4">
    <location>
        <begin position="286"/>
        <end position="344"/>
    </location>
</feature>
<dbReference type="AlphaFoldDB" id="A0ABD3R972"/>
<evidence type="ECO:0000256" key="2">
    <source>
        <dbReference type="ARBA" id="ARBA00023295"/>
    </source>
</evidence>
<keyword evidence="8" id="KW-1185">Reference proteome</keyword>
<feature type="domain" description="GH18" evidence="6">
    <location>
        <begin position="215"/>
        <end position="667"/>
    </location>
</feature>
<dbReference type="InterPro" id="IPR017853">
    <property type="entry name" value="GH"/>
</dbReference>
<evidence type="ECO:0000256" key="4">
    <source>
        <dbReference type="SAM" id="MobiDB-lite"/>
    </source>
</evidence>
<dbReference type="Gene3D" id="3.20.20.80">
    <property type="entry name" value="Glycosidases"/>
    <property type="match status" value="2"/>
</dbReference>
<dbReference type="Proteomes" id="UP001530377">
    <property type="component" value="Unassembled WGS sequence"/>
</dbReference>